<dbReference type="RefSeq" id="WP_296944601.1">
    <property type="nucleotide sequence ID" value="NZ_LT599032.1"/>
</dbReference>
<evidence type="ECO:0000313" key="1">
    <source>
        <dbReference type="EMBL" id="SBW07230.1"/>
    </source>
</evidence>
<sequence length="82" mass="9579">MIYEVKKDEVTLEIDDNVFFDKQPKEFRKLYENGRITDIKDEDGNVISTIPSDNVEFDNCYVEVYDNGSIIITLKHDEDVTV</sequence>
<proteinExistence type="predicted"/>
<organism evidence="1">
    <name type="scientific">uncultured Dysgonomonas sp</name>
    <dbReference type="NCBI Taxonomy" id="206096"/>
    <lineage>
        <taxon>Bacteria</taxon>
        <taxon>Pseudomonadati</taxon>
        <taxon>Bacteroidota</taxon>
        <taxon>Bacteroidia</taxon>
        <taxon>Bacteroidales</taxon>
        <taxon>Dysgonomonadaceae</taxon>
        <taxon>Dysgonomonas</taxon>
        <taxon>environmental samples</taxon>
    </lineage>
</organism>
<protein>
    <submittedName>
        <fullName evidence="1">Uncharacterized protein</fullName>
    </submittedName>
</protein>
<dbReference type="EMBL" id="FLUM01000003">
    <property type="protein sequence ID" value="SBW07230.1"/>
    <property type="molecule type" value="Genomic_DNA"/>
</dbReference>
<gene>
    <name evidence="1" type="ORF">KL86DYS1_31611</name>
</gene>
<dbReference type="AlphaFoldDB" id="A0A212K6A3"/>
<accession>A0A212K6A3</accession>
<name>A0A212K6A3_9BACT</name>
<reference evidence="1" key="1">
    <citation type="submission" date="2016-04" db="EMBL/GenBank/DDBJ databases">
        <authorList>
            <person name="Evans L.H."/>
            <person name="Alamgir A."/>
            <person name="Owens N."/>
            <person name="Weber N.D."/>
            <person name="Virtaneva K."/>
            <person name="Barbian K."/>
            <person name="Babar A."/>
            <person name="Rosenke K."/>
        </authorList>
    </citation>
    <scope>NUCLEOTIDE SEQUENCE</scope>
    <source>
        <strain evidence="1">86-1</strain>
    </source>
</reference>